<name>A0A0D6MZB0_9PROT</name>
<dbReference type="InterPro" id="IPR051450">
    <property type="entry name" value="Gfo/Idh/MocA_Oxidoreductases"/>
</dbReference>
<dbReference type="SUPFAM" id="SSF51735">
    <property type="entry name" value="NAD(P)-binding Rossmann-fold domains"/>
    <property type="match status" value="1"/>
</dbReference>
<dbReference type="EMBL" id="BJVU01000005">
    <property type="protein sequence ID" value="GEL58956.1"/>
    <property type="molecule type" value="Genomic_DNA"/>
</dbReference>
<protein>
    <submittedName>
        <fullName evidence="3">Glucose-fructose oxidoreductase</fullName>
    </submittedName>
</protein>
<dbReference type="PANTHER" id="PTHR43377:SF1">
    <property type="entry name" value="BILIVERDIN REDUCTASE A"/>
    <property type="match status" value="1"/>
</dbReference>
<dbReference type="InterPro" id="IPR000683">
    <property type="entry name" value="Gfo/Idh/MocA-like_OxRdtase_N"/>
</dbReference>
<feature type="domain" description="GFO/IDH/MocA-like oxidoreductase" evidence="2">
    <location>
        <begin position="139"/>
        <end position="252"/>
    </location>
</feature>
<dbReference type="EMBL" id="BAMV01000001">
    <property type="protein sequence ID" value="GAN59092.1"/>
    <property type="molecule type" value="Genomic_DNA"/>
</dbReference>
<accession>A0A6N3SRM8</accession>
<dbReference type="Pfam" id="PF01408">
    <property type="entry name" value="GFO_IDH_MocA"/>
    <property type="match status" value="1"/>
</dbReference>
<keyword evidence="6" id="KW-1185">Reference proteome</keyword>
<evidence type="ECO:0000313" key="4">
    <source>
        <dbReference type="EMBL" id="GEL58956.1"/>
    </source>
</evidence>
<dbReference type="STRING" id="1231339.Abci_001_108"/>
<dbReference type="Gene3D" id="3.30.360.10">
    <property type="entry name" value="Dihydrodipicolinate Reductase, domain 2"/>
    <property type="match status" value="1"/>
</dbReference>
<dbReference type="Pfam" id="PF22725">
    <property type="entry name" value="GFO_IDH_MocA_C3"/>
    <property type="match status" value="1"/>
</dbReference>
<dbReference type="InterPro" id="IPR036291">
    <property type="entry name" value="NAD(P)-bd_dom_sf"/>
</dbReference>
<comment type="caution">
    <text evidence="3">The sequence shown here is derived from an EMBL/GenBank/DDBJ whole genome shotgun (WGS) entry which is preliminary data.</text>
</comment>
<dbReference type="RefSeq" id="WP_048837184.1">
    <property type="nucleotide sequence ID" value="NZ_BAMV01000001.1"/>
</dbReference>
<reference evidence="4 6" key="2">
    <citation type="submission" date="2019-07" db="EMBL/GenBank/DDBJ databases">
        <title>Whole genome shotgun sequence of Acetobacter cibinongensis NBRC 16605.</title>
        <authorList>
            <person name="Hosoyama A."/>
            <person name="Uohara A."/>
            <person name="Ohji S."/>
            <person name="Ichikawa N."/>
        </authorList>
    </citation>
    <scope>NUCLEOTIDE SEQUENCE [LARGE SCALE GENOMIC DNA]</scope>
    <source>
        <strain evidence="4 6">NBRC 16605</strain>
    </source>
</reference>
<feature type="domain" description="Gfo/Idh/MocA-like oxidoreductase N-terminal" evidence="1">
    <location>
        <begin position="7"/>
        <end position="127"/>
    </location>
</feature>
<dbReference type="Gene3D" id="3.40.50.720">
    <property type="entry name" value="NAD(P)-binding Rossmann-like Domain"/>
    <property type="match status" value="1"/>
</dbReference>
<evidence type="ECO:0000313" key="5">
    <source>
        <dbReference type="Proteomes" id="UP000032671"/>
    </source>
</evidence>
<proteinExistence type="predicted"/>
<evidence type="ECO:0000259" key="2">
    <source>
        <dbReference type="Pfam" id="PF22725"/>
    </source>
</evidence>
<dbReference type="InterPro" id="IPR055170">
    <property type="entry name" value="GFO_IDH_MocA-like_dom"/>
</dbReference>
<dbReference type="InterPro" id="IPR008354">
    <property type="entry name" value="Glc-Fru_OxRdtase_bac"/>
</dbReference>
<evidence type="ECO:0000259" key="1">
    <source>
        <dbReference type="Pfam" id="PF01408"/>
    </source>
</evidence>
<sequence>MQKKTVKYAVVGMGQIAQQAFIPGLSRADNSELAAFVSSGGEKSDALEKQYNVPGYRYEDLDQLIASQDVDAFYLATPNERHIEHAVPILEGGKHLLIEKPMATSMEECEAILAAQKKGGGKLMVAYRLHFEPGTVDLVERVKKGQIGDLVSFNSTFSQDVNLNNHRAKGGFWGGPVPDMGAYPINVMCNLFASEPVEVSAVGLKTDPEHFEFDDRVSVTLRFSDNRLAHFFVSYSSAGHDSFTLLGTQGSAHVSPCYQFGASTRIKTILQTNQARESFEFEPVEQFGGEISYFSQCILHNREPGPDGWEGLLDVRILTAIEQSLSSGRPVSLNAAERGRQGLKKDQVFTLPPAQVPDDEQLIGVQPLAK</sequence>
<gene>
    <name evidence="3" type="ORF">Abci_001_108</name>
    <name evidence="4" type="ORF">ACI01nite_15580</name>
</gene>
<dbReference type="PRINTS" id="PR01775">
    <property type="entry name" value="GLFROXRDTASE"/>
</dbReference>
<evidence type="ECO:0000313" key="3">
    <source>
        <dbReference type="EMBL" id="GAN59092.1"/>
    </source>
</evidence>
<dbReference type="SUPFAM" id="SSF55347">
    <property type="entry name" value="Glyceraldehyde-3-phosphate dehydrogenase-like, C-terminal domain"/>
    <property type="match status" value="1"/>
</dbReference>
<dbReference type="GO" id="GO:0000166">
    <property type="term" value="F:nucleotide binding"/>
    <property type="evidence" value="ECO:0007669"/>
    <property type="project" value="InterPro"/>
</dbReference>
<evidence type="ECO:0000313" key="6">
    <source>
        <dbReference type="Proteomes" id="UP000321891"/>
    </source>
</evidence>
<dbReference type="AlphaFoldDB" id="A0A0D6MZB0"/>
<accession>A0A0D6MZB0</accession>
<dbReference type="PANTHER" id="PTHR43377">
    <property type="entry name" value="BILIVERDIN REDUCTASE A"/>
    <property type="match status" value="1"/>
</dbReference>
<organism evidence="3 5">
    <name type="scientific">Acetobacter cibinongensis</name>
    <dbReference type="NCBI Taxonomy" id="146475"/>
    <lineage>
        <taxon>Bacteria</taxon>
        <taxon>Pseudomonadati</taxon>
        <taxon>Pseudomonadota</taxon>
        <taxon>Alphaproteobacteria</taxon>
        <taxon>Acetobacterales</taxon>
        <taxon>Acetobacteraceae</taxon>
        <taxon>Acetobacter</taxon>
    </lineage>
</organism>
<reference evidence="3 5" key="1">
    <citation type="submission" date="2012-11" db="EMBL/GenBank/DDBJ databases">
        <title>Whole genome sequence of Acetobacter cibinongensis 4H-1.</title>
        <authorList>
            <person name="Azuma Y."/>
            <person name="Higashiura N."/>
            <person name="Hirakawa H."/>
            <person name="Matsushita K."/>
        </authorList>
    </citation>
    <scope>NUCLEOTIDE SEQUENCE [LARGE SCALE GENOMIC DNA]</scope>
    <source>
        <strain evidence="3 5">4H-1</strain>
    </source>
</reference>
<dbReference type="Proteomes" id="UP000321891">
    <property type="component" value="Unassembled WGS sequence"/>
</dbReference>
<dbReference type="Proteomes" id="UP000032671">
    <property type="component" value="Unassembled WGS sequence"/>
</dbReference>